<dbReference type="PANTHER" id="PTHR13526">
    <property type="entry name" value="TRANSCRIPTION FACTOR SPT20 HOMOLOG"/>
    <property type="match status" value="1"/>
</dbReference>
<sequence>MQQAVERALDHADYVIASAQQRPPKRKRSSSGEASLYEKLYDIYVEECGKEPEATEELRSNVSLLEKLVRRESLPCLVVNLHPGEGGYSLMLEGKHGAYSETIRLPYEEGELLDYLDAEELPPALLDLLEKSQVNFFHCGCVIAQVRDYRQCSGGDPPGYQSRHILLRPTMQTLACDVQSITSDGQEWTQEDKLLLESQLILATAEPLCLDPSIAVACTAVIASAQQRPPKRKRSSSGEASLYEKLYDIYVEECGKEPEATEELRSNVSLLEKLVRRESLPCLVVNLHPGEGGYSLMLEGKHGAYSETIRLPYEEGELLDYLDAEELPPALLDLLEKSQVNFFHCGCVIAQVRDYRQCSGGEPPGYQSRHILLRPTMQTLACDVQSITSDGQEWTQEDKLLLESQLILATAEPLCLDPSIAVACTANRLLYNKQKMNTRPMKRSFKRYSAPSLNRQQELSHCPPPPELKVLTSCKKSKESETSENSNFIISKAANYVDMWKQRPCDLAVPSEVDVQKYAKWENFVKYDDSQPRVWPAHEVKDDFVFGYEDVDESQTTKLTLMRSLNDPLISGKRRRRKKVRYERQMSPLHPSTDDHSNSVLPGSKTDAGVAVTQSEVLVQKKARCPGTTSHSSSDSASLSQLPPEKETEQPKIKSVQSSVLGKGVRHPSPTIKPSSSSEKTSLGNSFAPWQRSSFLKSPSPVLASKPPHLSQKPTVDVNSVINMLPAASLNTTSSSQRSLTIPVMANSAGHNIIKVVGPGRGAQALGRGSSSRKGSTSGTTAPTGIKPSNLSSGARPPNAVPVAPQTPQIEVQFILKNASGISPVTLLELPQGSLLLNTQQQPQQQWLYQLIPQPQLQQPTTTSQQPPTTGPQEPVPPGSSAQGSTNQIASSTQQTIVLNLPGAESFLQPQAVVLAPHASTEKTRKLNTAFFVLLVLNQKNILKVMIHSGHSDELTENFSFTKLNFKAKLTLSFLFQLTPFLVHLYFLKVLNSGHTLIFQIKQCFPISV</sequence>
<feature type="region of interest" description="Disordered" evidence="2">
    <location>
        <begin position="857"/>
        <end position="887"/>
    </location>
</feature>
<feature type="compositionally biased region" description="Low complexity" evidence="2">
    <location>
        <begin position="630"/>
        <end position="640"/>
    </location>
</feature>
<feature type="domain" description="Spt20-like SEP" evidence="3">
    <location>
        <begin position="280"/>
        <end position="424"/>
    </location>
</feature>
<dbReference type="STRING" id="9643.ENSUAMP00000027161"/>
<evidence type="ECO:0000313" key="5">
    <source>
        <dbReference type="Proteomes" id="UP000291022"/>
    </source>
</evidence>
<dbReference type="InterPro" id="IPR046468">
    <property type="entry name" value="Spt20-like_SEP"/>
</dbReference>
<evidence type="ECO:0000256" key="2">
    <source>
        <dbReference type="SAM" id="MobiDB-lite"/>
    </source>
</evidence>
<dbReference type="PANTHER" id="PTHR13526:SF16">
    <property type="entry name" value="SPT20-LIKE SEP DOMAIN-CONTAINING PROTEIN"/>
    <property type="match status" value="1"/>
</dbReference>
<proteinExistence type="inferred from homology"/>
<feature type="region of interest" description="Disordered" evidence="2">
    <location>
        <begin position="622"/>
        <end position="686"/>
    </location>
</feature>
<dbReference type="AlphaFoldDB" id="A0A452S517"/>
<dbReference type="GO" id="GO:0003712">
    <property type="term" value="F:transcription coregulator activity"/>
    <property type="evidence" value="ECO:0007669"/>
    <property type="project" value="InterPro"/>
</dbReference>
<name>A0A452S517_URSAM</name>
<dbReference type="OMA" id="PQQQWLY"/>
<dbReference type="Ensembl" id="ENSUAMT00000030322.1">
    <property type="protein sequence ID" value="ENSUAMP00000027161.1"/>
    <property type="gene ID" value="ENSUAMG00000020996.1"/>
</dbReference>
<reference evidence="4" key="2">
    <citation type="submission" date="2025-08" db="UniProtKB">
        <authorList>
            <consortium name="Ensembl"/>
        </authorList>
    </citation>
    <scope>IDENTIFICATION</scope>
</reference>
<feature type="compositionally biased region" description="Polar residues" evidence="2">
    <location>
        <begin position="672"/>
        <end position="685"/>
    </location>
</feature>
<feature type="compositionally biased region" description="Low complexity" evidence="2">
    <location>
        <begin position="857"/>
        <end position="873"/>
    </location>
</feature>
<organism evidence="4 5">
    <name type="scientific">Ursus americanus</name>
    <name type="common">American black bear</name>
    <name type="synonym">Euarctos americanus</name>
    <dbReference type="NCBI Taxonomy" id="9643"/>
    <lineage>
        <taxon>Eukaryota</taxon>
        <taxon>Metazoa</taxon>
        <taxon>Chordata</taxon>
        <taxon>Craniata</taxon>
        <taxon>Vertebrata</taxon>
        <taxon>Euteleostomi</taxon>
        <taxon>Mammalia</taxon>
        <taxon>Eutheria</taxon>
        <taxon>Laurasiatheria</taxon>
        <taxon>Carnivora</taxon>
        <taxon>Caniformia</taxon>
        <taxon>Ursidae</taxon>
        <taxon>Ursus</taxon>
    </lineage>
</organism>
<feature type="region of interest" description="Disordered" evidence="2">
    <location>
        <begin position="761"/>
        <end position="803"/>
    </location>
</feature>
<dbReference type="GO" id="GO:0006357">
    <property type="term" value="P:regulation of transcription by RNA polymerase II"/>
    <property type="evidence" value="ECO:0007669"/>
    <property type="project" value="TreeGrafter"/>
</dbReference>
<keyword evidence="5" id="KW-1185">Reference proteome</keyword>
<dbReference type="InterPro" id="IPR021950">
    <property type="entry name" value="Spt20"/>
</dbReference>
<feature type="domain" description="Spt20-like SEP" evidence="3">
    <location>
        <begin position="74"/>
        <end position="218"/>
    </location>
</feature>
<reference evidence="5" key="1">
    <citation type="submission" date="2016-06" db="EMBL/GenBank/DDBJ databases">
        <title>De novo assembly and RNA-Seq shows season-dependent expression and editing in black bear kidneys.</title>
        <authorList>
            <person name="Korstanje R."/>
            <person name="Srivastava A."/>
            <person name="Sarsani V.K."/>
            <person name="Sheehan S.M."/>
            <person name="Seger R.L."/>
            <person name="Barter M.E."/>
            <person name="Lindqvist C."/>
            <person name="Brody L.C."/>
            <person name="Mullikin J.C."/>
        </authorList>
    </citation>
    <scope>NUCLEOTIDE SEQUENCE [LARGE SCALE GENOMIC DNA]</scope>
</reference>
<dbReference type="Pfam" id="PF12090">
    <property type="entry name" value="Spt20_SEP"/>
    <property type="match status" value="2"/>
</dbReference>
<evidence type="ECO:0000256" key="1">
    <source>
        <dbReference type="ARBA" id="ARBA00009112"/>
    </source>
</evidence>
<evidence type="ECO:0000313" key="4">
    <source>
        <dbReference type="Ensembl" id="ENSUAMP00000027161.1"/>
    </source>
</evidence>
<feature type="compositionally biased region" description="Basic residues" evidence="2">
    <location>
        <begin position="572"/>
        <end position="581"/>
    </location>
</feature>
<accession>A0A452S517</accession>
<evidence type="ECO:0000259" key="3">
    <source>
        <dbReference type="Pfam" id="PF12090"/>
    </source>
</evidence>
<dbReference type="Proteomes" id="UP000291022">
    <property type="component" value="Unassembled WGS sequence"/>
</dbReference>
<dbReference type="GeneTree" id="ENSGT00390000013549"/>
<reference evidence="4" key="3">
    <citation type="submission" date="2025-09" db="UniProtKB">
        <authorList>
            <consortium name="Ensembl"/>
        </authorList>
    </citation>
    <scope>IDENTIFICATION</scope>
</reference>
<dbReference type="GO" id="GO:0000124">
    <property type="term" value="C:SAGA complex"/>
    <property type="evidence" value="ECO:0007669"/>
    <property type="project" value="InterPro"/>
</dbReference>
<comment type="similarity">
    <text evidence="1">Belongs to the SPT20 family.</text>
</comment>
<feature type="compositionally biased region" description="Low complexity" evidence="2">
    <location>
        <begin position="767"/>
        <end position="781"/>
    </location>
</feature>
<feature type="region of interest" description="Disordered" evidence="2">
    <location>
        <begin position="570"/>
        <end position="606"/>
    </location>
</feature>
<protein>
    <recommendedName>
        <fullName evidence="3">Spt20-like SEP domain-containing protein</fullName>
    </recommendedName>
</protein>